<feature type="domain" description="C2H2-type" evidence="6">
    <location>
        <begin position="406"/>
        <end position="434"/>
    </location>
</feature>
<protein>
    <recommendedName>
        <fullName evidence="6">C2H2-type domain-containing protein</fullName>
    </recommendedName>
</protein>
<dbReference type="InterPro" id="IPR036236">
    <property type="entry name" value="Znf_C2H2_sf"/>
</dbReference>
<keyword evidence="3 5" id="KW-0863">Zinc-finger</keyword>
<dbReference type="PROSITE" id="PS50157">
    <property type="entry name" value="ZINC_FINGER_C2H2_2"/>
    <property type="match status" value="7"/>
</dbReference>
<organism evidence="7 8">
    <name type="scientific">Loxostege sticticalis</name>
    <name type="common">Beet webworm moth</name>
    <dbReference type="NCBI Taxonomy" id="481309"/>
    <lineage>
        <taxon>Eukaryota</taxon>
        <taxon>Metazoa</taxon>
        <taxon>Ecdysozoa</taxon>
        <taxon>Arthropoda</taxon>
        <taxon>Hexapoda</taxon>
        <taxon>Insecta</taxon>
        <taxon>Pterygota</taxon>
        <taxon>Neoptera</taxon>
        <taxon>Endopterygota</taxon>
        <taxon>Lepidoptera</taxon>
        <taxon>Glossata</taxon>
        <taxon>Ditrysia</taxon>
        <taxon>Pyraloidea</taxon>
        <taxon>Crambidae</taxon>
        <taxon>Pyraustinae</taxon>
        <taxon>Loxostege</taxon>
    </lineage>
</organism>
<dbReference type="PROSITE" id="PS00028">
    <property type="entry name" value="ZINC_FINGER_C2H2_1"/>
    <property type="match status" value="9"/>
</dbReference>
<feature type="domain" description="C2H2-type" evidence="6">
    <location>
        <begin position="466"/>
        <end position="489"/>
    </location>
</feature>
<dbReference type="SUPFAM" id="SSF57667">
    <property type="entry name" value="beta-beta-alpha zinc fingers"/>
    <property type="match status" value="3"/>
</dbReference>
<proteinExistence type="predicted"/>
<feature type="domain" description="C2H2-type" evidence="6">
    <location>
        <begin position="377"/>
        <end position="405"/>
    </location>
</feature>
<evidence type="ECO:0000313" key="7">
    <source>
        <dbReference type="EMBL" id="KAL0858410.1"/>
    </source>
</evidence>
<dbReference type="InterPro" id="IPR013087">
    <property type="entry name" value="Znf_C2H2_type"/>
</dbReference>
<evidence type="ECO:0000256" key="2">
    <source>
        <dbReference type="ARBA" id="ARBA00022737"/>
    </source>
</evidence>
<evidence type="ECO:0000259" key="6">
    <source>
        <dbReference type="PROSITE" id="PS50157"/>
    </source>
</evidence>
<feature type="domain" description="C2H2-type" evidence="6">
    <location>
        <begin position="438"/>
        <end position="466"/>
    </location>
</feature>
<feature type="domain" description="C2H2-type" evidence="6">
    <location>
        <begin position="526"/>
        <end position="550"/>
    </location>
</feature>
<evidence type="ECO:0000313" key="8">
    <source>
        <dbReference type="Proteomes" id="UP001549920"/>
    </source>
</evidence>
<keyword evidence="2" id="KW-0677">Repeat</keyword>
<evidence type="ECO:0000256" key="3">
    <source>
        <dbReference type="ARBA" id="ARBA00022771"/>
    </source>
</evidence>
<dbReference type="Pfam" id="PF13894">
    <property type="entry name" value="zf-C2H2_4"/>
    <property type="match status" value="1"/>
</dbReference>
<gene>
    <name evidence="7" type="ORF">ABMA27_012289</name>
</gene>
<feature type="domain" description="C2H2-type" evidence="6">
    <location>
        <begin position="351"/>
        <end position="379"/>
    </location>
</feature>
<keyword evidence="8" id="KW-1185">Reference proteome</keyword>
<dbReference type="EMBL" id="JBEUOH010000030">
    <property type="protein sequence ID" value="KAL0858410.1"/>
    <property type="molecule type" value="Genomic_DNA"/>
</dbReference>
<accession>A0ABR3H0S2</accession>
<sequence>MESVCIVCQANTDLVPLGEFEKLYELLAGTNKFEDEKLSTCLSCQDFFRKIQEFQRKIQSSQDVFLVHFNHITESKDNNADRQVKQEADEFKYEDYDFLEEHFTNEEVQTPESPDIKINKFEIDGSSQSLNDNNQNNTDLLLRQTNVKNKQEAVKLTYIENKKPWSVKQIEAFIKKHDFPYDIQYVKKLLEYRNVKYKVIHGKELYENSFDAVVETQVFVDDDEIKELIQRSRRQSHFTSRKISCKKCVLVFNSKKKLRKHVEENHVKTIGQFICEFCETRTASKESLETHRQTHYIKYVCKLCQHVECSKEQMFQHFKAKRKMLQCLQCLQLFGDTPQLQHHYKAAHMTYTCDHCQRTFHDRLWFEKHVISYHLPNRCRHCQKVYRNHARLQQHVRMSHAELEPTYCVECDKTYPDRVRYRSHVYTQHGPRKPGTRYPCQECGASFFSNFYLKTHINHAHLNKSAQCEICSKLFVSKYHLQRHIAAVHEKVPKPKNKICTHCGRGFSTRRILTHHIRTHTGERPFVCALCDAAFAQKGALRTHLKRHEK</sequence>
<dbReference type="PANTHER" id="PTHR24408:SF58">
    <property type="entry name" value="TRANSCRIPTION FACTOR (TFIIIA), PUTATIVE (AFU_ORTHOLOGUE AFUA_1G05150)-RELATED"/>
    <property type="match status" value="1"/>
</dbReference>
<keyword evidence="4" id="KW-0862">Zinc</keyword>
<dbReference type="Pfam" id="PF00096">
    <property type="entry name" value="zf-C2H2"/>
    <property type="match status" value="3"/>
</dbReference>
<keyword evidence="1" id="KW-0479">Metal-binding</keyword>
<dbReference type="EMBL" id="JBEUOH010000030">
    <property type="protein sequence ID" value="KAL0858409.1"/>
    <property type="molecule type" value="Genomic_DNA"/>
</dbReference>
<evidence type="ECO:0000256" key="1">
    <source>
        <dbReference type="ARBA" id="ARBA00022723"/>
    </source>
</evidence>
<dbReference type="Gene3D" id="3.30.160.60">
    <property type="entry name" value="Classic Zinc Finger"/>
    <property type="match status" value="5"/>
</dbReference>
<dbReference type="PANTHER" id="PTHR24408">
    <property type="entry name" value="ZINC FINGER PROTEIN"/>
    <property type="match status" value="1"/>
</dbReference>
<dbReference type="SMART" id="SM00355">
    <property type="entry name" value="ZnF_C2H2"/>
    <property type="match status" value="10"/>
</dbReference>
<feature type="domain" description="C2H2-type" evidence="6">
    <location>
        <begin position="498"/>
        <end position="525"/>
    </location>
</feature>
<evidence type="ECO:0000256" key="4">
    <source>
        <dbReference type="ARBA" id="ARBA00022833"/>
    </source>
</evidence>
<dbReference type="Proteomes" id="UP001549920">
    <property type="component" value="Unassembled WGS sequence"/>
</dbReference>
<evidence type="ECO:0000256" key="5">
    <source>
        <dbReference type="PROSITE-ProRule" id="PRU00042"/>
    </source>
</evidence>
<name>A0ABR3H0S2_LOXSC</name>
<comment type="caution">
    <text evidence="7">The sequence shown here is derived from an EMBL/GenBank/DDBJ whole genome shotgun (WGS) entry which is preliminary data.</text>
</comment>
<reference evidence="7 8" key="1">
    <citation type="submission" date="2024-06" db="EMBL/GenBank/DDBJ databases">
        <title>A chromosome-level genome assembly of beet webworm, Loxostege sticticalis.</title>
        <authorList>
            <person name="Zhang Y."/>
        </authorList>
    </citation>
    <scope>NUCLEOTIDE SEQUENCE [LARGE SCALE GENOMIC DNA]</scope>
    <source>
        <strain evidence="7">AQ026</strain>
        <tissue evidence="7">Whole body</tissue>
    </source>
</reference>